<dbReference type="SUPFAM" id="SSF57667">
    <property type="entry name" value="beta-beta-alpha zinc fingers"/>
    <property type="match status" value="1"/>
</dbReference>
<evidence type="ECO:0000256" key="3">
    <source>
        <dbReference type="ARBA" id="ARBA00022737"/>
    </source>
</evidence>
<evidence type="ECO:0000256" key="2">
    <source>
        <dbReference type="ARBA" id="ARBA00022723"/>
    </source>
</evidence>
<proteinExistence type="predicted"/>
<dbReference type="OrthoDB" id="1405595at2759"/>
<keyword evidence="9" id="KW-1133">Transmembrane helix</keyword>
<reference evidence="12" key="1">
    <citation type="journal article" date="2017" name="Genome Biol. Evol.">
        <title>The complete genome sequence of the phytopathogenic fungus Sclerotinia sclerotiorum reveals insights into the genome architecture of broad host range pathogens.</title>
        <authorList>
            <person name="Derbyshire M."/>
            <person name="Denton-Giles M."/>
            <person name="Hegedus D."/>
            <person name="Seifbarghy S."/>
            <person name="Rollins J."/>
            <person name="van Kan J."/>
            <person name="Seidl M.F."/>
            <person name="Faino L."/>
            <person name="Mbengue M."/>
            <person name="Navaud O."/>
            <person name="Raffaele S."/>
            <person name="Hammond-Kosack K."/>
            <person name="Heard S."/>
            <person name="Oliver R."/>
        </authorList>
    </citation>
    <scope>NUCLEOTIDE SEQUENCE [LARGE SCALE GENOMIC DNA]</scope>
    <source>
        <strain evidence="12">ATCC 18683 / 1980 / Ss-1</strain>
    </source>
</reference>
<evidence type="ECO:0000256" key="5">
    <source>
        <dbReference type="ARBA" id="ARBA00022833"/>
    </source>
</evidence>
<evidence type="ECO:0000256" key="1">
    <source>
        <dbReference type="ARBA" id="ARBA00004123"/>
    </source>
</evidence>
<dbReference type="CDD" id="cd12148">
    <property type="entry name" value="fungal_TF_MHR"/>
    <property type="match status" value="1"/>
</dbReference>
<keyword evidence="6" id="KW-0539">Nucleus</keyword>
<accession>A0A1D9QEH0</accession>
<feature type="domain" description="C2H2-type" evidence="10">
    <location>
        <begin position="75"/>
        <end position="97"/>
    </location>
</feature>
<name>A0A1D9QEH0_SCLS1</name>
<evidence type="ECO:0000256" key="6">
    <source>
        <dbReference type="ARBA" id="ARBA00023242"/>
    </source>
</evidence>
<dbReference type="SMART" id="SM00355">
    <property type="entry name" value="ZnF_C2H2"/>
    <property type="match status" value="2"/>
</dbReference>
<keyword evidence="2" id="KW-0479">Metal-binding</keyword>
<dbReference type="Proteomes" id="UP000177798">
    <property type="component" value="Chromosome 10"/>
</dbReference>
<evidence type="ECO:0000313" key="12">
    <source>
        <dbReference type="Proteomes" id="UP000177798"/>
    </source>
</evidence>
<evidence type="ECO:0000313" key="11">
    <source>
        <dbReference type="EMBL" id="APA13279.1"/>
    </source>
</evidence>
<dbReference type="InterPro" id="IPR051059">
    <property type="entry name" value="VerF-like"/>
</dbReference>
<feature type="domain" description="C2H2-type" evidence="10">
    <location>
        <begin position="47"/>
        <end position="74"/>
    </location>
</feature>
<protein>
    <recommendedName>
        <fullName evidence="10">C2H2-type domain-containing protein</fullName>
    </recommendedName>
</protein>
<dbReference type="PANTHER" id="PTHR40626">
    <property type="entry name" value="MIP31509P"/>
    <property type="match status" value="1"/>
</dbReference>
<dbReference type="Pfam" id="PF00096">
    <property type="entry name" value="zf-C2H2"/>
    <property type="match status" value="2"/>
</dbReference>
<dbReference type="GO" id="GO:0000981">
    <property type="term" value="F:DNA-binding transcription factor activity, RNA polymerase II-specific"/>
    <property type="evidence" value="ECO:0007669"/>
    <property type="project" value="InterPro"/>
</dbReference>
<feature type="compositionally biased region" description="Basic and acidic residues" evidence="8">
    <location>
        <begin position="99"/>
        <end position="110"/>
    </location>
</feature>
<dbReference type="GO" id="GO:0008270">
    <property type="term" value="F:zinc ion binding"/>
    <property type="evidence" value="ECO:0007669"/>
    <property type="project" value="UniProtKB-KW"/>
</dbReference>
<keyword evidence="4 7" id="KW-0863">Zinc-finger</keyword>
<dbReference type="FunFam" id="3.30.160.60:FF:000446">
    <property type="entry name" value="Zinc finger protein"/>
    <property type="match status" value="1"/>
</dbReference>
<dbReference type="InterPro" id="IPR036236">
    <property type="entry name" value="Znf_C2H2_sf"/>
</dbReference>
<feature type="transmembrane region" description="Helical" evidence="9">
    <location>
        <begin position="887"/>
        <end position="905"/>
    </location>
</feature>
<evidence type="ECO:0000256" key="7">
    <source>
        <dbReference type="PROSITE-ProRule" id="PRU00042"/>
    </source>
</evidence>
<comment type="subcellular location">
    <subcellularLocation>
        <location evidence="1">Nucleus</location>
    </subcellularLocation>
</comment>
<keyword evidence="3" id="KW-0677">Repeat</keyword>
<dbReference type="InterPro" id="IPR007219">
    <property type="entry name" value="XnlR_reg_dom"/>
</dbReference>
<dbReference type="GO" id="GO:0000978">
    <property type="term" value="F:RNA polymerase II cis-regulatory region sequence-specific DNA binding"/>
    <property type="evidence" value="ECO:0007669"/>
    <property type="project" value="InterPro"/>
</dbReference>
<evidence type="ECO:0000256" key="4">
    <source>
        <dbReference type="ARBA" id="ARBA00022771"/>
    </source>
</evidence>
<dbReference type="InterPro" id="IPR013087">
    <property type="entry name" value="Znf_C2H2_type"/>
</dbReference>
<evidence type="ECO:0000256" key="8">
    <source>
        <dbReference type="SAM" id="MobiDB-lite"/>
    </source>
</evidence>
<feature type="region of interest" description="Disordered" evidence="8">
    <location>
        <begin position="99"/>
        <end position="134"/>
    </location>
</feature>
<dbReference type="VEuPathDB" id="FungiDB:sscle_10g080490"/>
<dbReference type="GO" id="GO:0006351">
    <property type="term" value="P:DNA-templated transcription"/>
    <property type="evidence" value="ECO:0007669"/>
    <property type="project" value="InterPro"/>
</dbReference>
<keyword evidence="9" id="KW-0472">Membrane</keyword>
<evidence type="ECO:0000259" key="10">
    <source>
        <dbReference type="PROSITE" id="PS50157"/>
    </source>
</evidence>
<dbReference type="GO" id="GO:0005634">
    <property type="term" value="C:nucleus"/>
    <property type="evidence" value="ECO:0007669"/>
    <property type="project" value="UniProtKB-SubCell"/>
</dbReference>
<keyword evidence="9" id="KW-0812">Transmembrane</keyword>
<dbReference type="PANTHER" id="PTHR40626:SF30">
    <property type="entry name" value="FINGER DOMAIN PROTEIN, PUTATIVE (AFU_ORTHOLOGUE AFUA_4G13600)-RELATED"/>
    <property type="match status" value="1"/>
</dbReference>
<dbReference type="Gene3D" id="3.30.160.60">
    <property type="entry name" value="Classic Zinc Finger"/>
    <property type="match status" value="2"/>
</dbReference>
<dbReference type="EMBL" id="CP017823">
    <property type="protein sequence ID" value="APA13279.1"/>
    <property type="molecule type" value="Genomic_DNA"/>
</dbReference>
<feature type="region of interest" description="Disordered" evidence="8">
    <location>
        <begin position="20"/>
        <end position="39"/>
    </location>
</feature>
<dbReference type="AlphaFoldDB" id="A0A1D9QEH0"/>
<gene>
    <name evidence="11" type="ORF">sscle_10g080490</name>
</gene>
<organism evidence="11 12">
    <name type="scientific">Sclerotinia sclerotiorum (strain ATCC 18683 / 1980 / Ss-1)</name>
    <name type="common">White mold</name>
    <name type="synonym">Whetzelinia sclerotiorum</name>
    <dbReference type="NCBI Taxonomy" id="665079"/>
    <lineage>
        <taxon>Eukaryota</taxon>
        <taxon>Fungi</taxon>
        <taxon>Dikarya</taxon>
        <taxon>Ascomycota</taxon>
        <taxon>Pezizomycotina</taxon>
        <taxon>Leotiomycetes</taxon>
        <taxon>Helotiales</taxon>
        <taxon>Sclerotiniaceae</taxon>
        <taxon>Sclerotinia</taxon>
    </lineage>
</organism>
<dbReference type="Pfam" id="PF04082">
    <property type="entry name" value="Fungal_trans"/>
    <property type="match status" value="1"/>
</dbReference>
<dbReference type="PROSITE" id="PS50157">
    <property type="entry name" value="ZINC_FINGER_C2H2_2"/>
    <property type="match status" value="2"/>
</dbReference>
<sequence length="1004" mass="113121">MPDKVHSFTHAVHSNFHSDSAPVRAANMDNDASAPRKSGITIPASSFGCSLCPKSFNRRENLSRHMKTHDVPRTHICQICEKTFTRSDLLKRHEAGHERWDKLPKSEGRRGSVKRRKTSEDPAESPKNLENFNWATTTTPESAHLSPLSNEATFPPATASYATSFQEPIPVNMSFLENREQQSLGNNQTNWISPEAAPRSFMESQQLNINISATHPVPSFNFLHHEADSFPQQYRESFQDAALDNQIPTNSLGIMEYSYQVPFNHASYLQPENNQIGNTGFSDDFYAAMLETGNQWGIFPNSFNQNFPLANQVQQSFSNIKLESPGLSSTIMASEPRLEYHQSNNITSESLLPRPASITRVSSPPNLPWEEHSWPLLWNPISATLPMLEAGPIDIPSGHHLFQNHNPRYDISESTYHKMRDLLTSPIHEAHNGKTLFTMPSFHVVNILIGLYFEHFSHQAPVLHHHTVDTNQLPPSLLSAMMIIGATYSHVKNGRRLAIVLIDIIGWNLLEAIQSDNSLIRNPMIILTQALLIHTGLWCGNKRAFNVAEAYRGNAISHMRQLYEGEKWNASMQRSSVDETSGDTQVQWKRWIHEESLNRLYWFIYTIDRQFPALWNKPSTITIGEMVDVSCPCDETFWCAPTAEDWKFALGSATIPKAPSFAAAIGPFLFSPTTTSPTFSLGNFSSQEQQLSQSQHLSLPNLNPYTAFLVLLEIQHQIFDFSQEHLLATKFLNRQDVPETQEKSHYTPNPSPSQALKSSFAVRRQKLAYSLNLFSQTYLPRNLSTLHSTSHIFNHISIVQHHLSMLFLHIPFTDLLNSIGKVGQTGIAPALENLKSWARDDPELAIGVALRAAEAIMEINKSLEVETSAEVTTEIPKAIKGGMIETGVYGTSLLMMTHVILWAFARVSDRKMKEILMKELRAKGEDCTFLNLLECEFQDLKGDDERLRLDLDMNIEGGNLKMDQQKINAVSKVLLRSAADLLMRFGTWGVALDMALLLHLRGEG</sequence>
<evidence type="ECO:0000256" key="9">
    <source>
        <dbReference type="SAM" id="Phobius"/>
    </source>
</evidence>
<dbReference type="PROSITE" id="PS00028">
    <property type="entry name" value="ZINC_FINGER_C2H2_1"/>
    <property type="match status" value="2"/>
</dbReference>
<keyword evidence="5" id="KW-0862">Zinc</keyword>